<feature type="transmembrane region" description="Helical" evidence="6">
    <location>
        <begin position="142"/>
        <end position="166"/>
    </location>
</feature>
<keyword evidence="5 6" id="KW-0472">Membrane</keyword>
<feature type="transmembrane region" description="Helical" evidence="6">
    <location>
        <begin position="292"/>
        <end position="314"/>
    </location>
</feature>
<comment type="subcellular location">
    <subcellularLocation>
        <location evidence="1">Membrane</location>
        <topology evidence="1">Multi-pass membrane protein</topology>
    </subcellularLocation>
</comment>
<dbReference type="AlphaFoldDB" id="A0A370TL47"/>
<dbReference type="RefSeq" id="XP_031868900.1">
    <property type="nucleotide sequence ID" value="XM_032015479.1"/>
</dbReference>
<dbReference type="InterPro" id="IPR036259">
    <property type="entry name" value="MFS_trans_sf"/>
</dbReference>
<dbReference type="GO" id="GO:0022857">
    <property type="term" value="F:transmembrane transporter activity"/>
    <property type="evidence" value="ECO:0007669"/>
    <property type="project" value="InterPro"/>
</dbReference>
<dbReference type="PROSITE" id="PS50850">
    <property type="entry name" value="MFS"/>
    <property type="match status" value="1"/>
</dbReference>
<dbReference type="InterPro" id="IPR020846">
    <property type="entry name" value="MFS_dom"/>
</dbReference>
<sequence>MSSKDEIADSRIEKATSNEIEMSNEGKFADEEYTESEVRKIIHRVDRRLIIVCGLMVAVSLLDRGNLGHANIAGMSADLGLATGTRYSLIVLIFFAPYIAAILPCTVLVRKLGPRWTLPALTAAWGLVSLGFGFVHNWTVLVGLRIILGILESGLFPGTIYLMSVWYTRYDIHKRYSFFYLIGLVGSSLGGVLSYAFMQMAGLGGLGAWRWIFVMEGVLTCVIAAIAFCFLVGSPQDAPKAWRFLTEKEAALIIRRIEKDRNDAAVDQNCSTIMGYAVAYFLPLILNHELGFSIGVSQLLCTPPYMFAGVMMYAEGWLCDKYQVRSAAILYNALQTILGLCLLAWTSIPGVQYFGVFLVTSGCNSNIPAVLAWQANNIRGHWNRTFCSASLVGMGGLGGIIGALVFRSQDAPLYLPGMYASIAANIIVILITSSMVLYFRYANKQAAEGKRVIADLPGFQYTL</sequence>
<dbReference type="Proteomes" id="UP000254866">
    <property type="component" value="Unassembled WGS sequence"/>
</dbReference>
<name>A0A370TL47_9HELO</name>
<keyword evidence="4 6" id="KW-1133">Transmembrane helix</keyword>
<dbReference type="PANTHER" id="PTHR43791:SF47">
    <property type="entry name" value="MAJOR FACILITATOR SUPERFAMILY (MFS) PROFILE DOMAIN-CONTAINING PROTEIN-RELATED"/>
    <property type="match status" value="1"/>
</dbReference>
<evidence type="ECO:0000313" key="8">
    <source>
        <dbReference type="EMBL" id="RDL36244.1"/>
    </source>
</evidence>
<dbReference type="EMBL" id="NPIC01000005">
    <property type="protein sequence ID" value="RDL36244.1"/>
    <property type="molecule type" value="Genomic_DNA"/>
</dbReference>
<dbReference type="SUPFAM" id="SSF103473">
    <property type="entry name" value="MFS general substrate transporter"/>
    <property type="match status" value="1"/>
</dbReference>
<evidence type="ECO:0000259" key="7">
    <source>
        <dbReference type="PROSITE" id="PS50850"/>
    </source>
</evidence>
<dbReference type="GO" id="GO:0016020">
    <property type="term" value="C:membrane"/>
    <property type="evidence" value="ECO:0007669"/>
    <property type="project" value="UniProtKB-SubCell"/>
</dbReference>
<keyword evidence="3 6" id="KW-0812">Transmembrane</keyword>
<evidence type="ECO:0000256" key="2">
    <source>
        <dbReference type="ARBA" id="ARBA00022448"/>
    </source>
</evidence>
<feature type="transmembrane region" description="Helical" evidence="6">
    <location>
        <begin position="326"/>
        <end position="345"/>
    </location>
</feature>
<feature type="domain" description="Major facilitator superfamily (MFS) profile" evidence="7">
    <location>
        <begin position="49"/>
        <end position="435"/>
    </location>
</feature>
<gene>
    <name evidence="8" type="ORF">BP5553_06856</name>
</gene>
<dbReference type="InterPro" id="IPR011701">
    <property type="entry name" value="MFS"/>
</dbReference>
<feature type="transmembrane region" description="Helical" evidence="6">
    <location>
        <begin position="209"/>
        <end position="233"/>
    </location>
</feature>
<evidence type="ECO:0000256" key="5">
    <source>
        <dbReference type="ARBA" id="ARBA00023136"/>
    </source>
</evidence>
<feature type="transmembrane region" description="Helical" evidence="6">
    <location>
        <begin position="385"/>
        <end position="406"/>
    </location>
</feature>
<feature type="transmembrane region" description="Helical" evidence="6">
    <location>
        <begin position="265"/>
        <end position="286"/>
    </location>
</feature>
<evidence type="ECO:0000256" key="6">
    <source>
        <dbReference type="SAM" id="Phobius"/>
    </source>
</evidence>
<dbReference type="PANTHER" id="PTHR43791">
    <property type="entry name" value="PERMEASE-RELATED"/>
    <property type="match status" value="1"/>
</dbReference>
<accession>A0A370TL47</accession>
<dbReference type="OrthoDB" id="3639251at2759"/>
<organism evidence="8 9">
    <name type="scientific">Venustampulla echinocandica</name>
    <dbReference type="NCBI Taxonomy" id="2656787"/>
    <lineage>
        <taxon>Eukaryota</taxon>
        <taxon>Fungi</taxon>
        <taxon>Dikarya</taxon>
        <taxon>Ascomycota</taxon>
        <taxon>Pezizomycotina</taxon>
        <taxon>Leotiomycetes</taxon>
        <taxon>Helotiales</taxon>
        <taxon>Pleuroascaceae</taxon>
        <taxon>Venustampulla</taxon>
    </lineage>
</organism>
<feature type="transmembrane region" description="Helical" evidence="6">
    <location>
        <begin position="351"/>
        <end position="373"/>
    </location>
</feature>
<protein>
    <recommendedName>
        <fullName evidence="7">Major facilitator superfamily (MFS) profile domain-containing protein</fullName>
    </recommendedName>
</protein>
<dbReference type="Pfam" id="PF07690">
    <property type="entry name" value="MFS_1"/>
    <property type="match status" value="1"/>
</dbReference>
<comment type="caution">
    <text evidence="8">The sequence shown here is derived from an EMBL/GenBank/DDBJ whole genome shotgun (WGS) entry which is preliminary data.</text>
</comment>
<feature type="transmembrane region" description="Helical" evidence="6">
    <location>
        <begin position="87"/>
        <end position="109"/>
    </location>
</feature>
<dbReference type="GeneID" id="43599705"/>
<proteinExistence type="predicted"/>
<dbReference type="Gene3D" id="1.20.1250.20">
    <property type="entry name" value="MFS general substrate transporter like domains"/>
    <property type="match status" value="2"/>
</dbReference>
<evidence type="ECO:0000256" key="3">
    <source>
        <dbReference type="ARBA" id="ARBA00022692"/>
    </source>
</evidence>
<keyword evidence="9" id="KW-1185">Reference proteome</keyword>
<feature type="transmembrane region" description="Helical" evidence="6">
    <location>
        <begin position="49"/>
        <end position="67"/>
    </location>
</feature>
<evidence type="ECO:0000256" key="4">
    <source>
        <dbReference type="ARBA" id="ARBA00022989"/>
    </source>
</evidence>
<keyword evidence="2" id="KW-0813">Transport</keyword>
<evidence type="ECO:0000256" key="1">
    <source>
        <dbReference type="ARBA" id="ARBA00004141"/>
    </source>
</evidence>
<feature type="transmembrane region" description="Helical" evidence="6">
    <location>
        <begin position="418"/>
        <end position="441"/>
    </location>
</feature>
<feature type="transmembrane region" description="Helical" evidence="6">
    <location>
        <begin position="116"/>
        <end position="136"/>
    </location>
</feature>
<evidence type="ECO:0000313" key="9">
    <source>
        <dbReference type="Proteomes" id="UP000254866"/>
    </source>
</evidence>
<reference evidence="8 9" key="1">
    <citation type="journal article" date="2018" name="IMA Fungus">
        <title>IMA Genome-F 9: Draft genome sequence of Annulohypoxylon stygium, Aspergillus mulundensis, Berkeleyomyces basicola (syn. Thielaviopsis basicola), Ceratocystis smalleyi, two Cercospora beticola strains, Coleophoma cylindrospora, Fusarium fracticaudum, Phialophora cf. hyalina, and Morchella septimelata.</title>
        <authorList>
            <person name="Wingfield B.D."/>
            <person name="Bills G.F."/>
            <person name="Dong Y."/>
            <person name="Huang W."/>
            <person name="Nel W.J."/>
            <person name="Swalarsk-Parry B.S."/>
            <person name="Vaghefi N."/>
            <person name="Wilken P.M."/>
            <person name="An Z."/>
            <person name="de Beer Z.W."/>
            <person name="De Vos L."/>
            <person name="Chen L."/>
            <person name="Duong T.A."/>
            <person name="Gao Y."/>
            <person name="Hammerbacher A."/>
            <person name="Kikkert J.R."/>
            <person name="Li Y."/>
            <person name="Li H."/>
            <person name="Li K."/>
            <person name="Li Q."/>
            <person name="Liu X."/>
            <person name="Ma X."/>
            <person name="Naidoo K."/>
            <person name="Pethybridge S.J."/>
            <person name="Sun J."/>
            <person name="Steenkamp E.T."/>
            <person name="van der Nest M.A."/>
            <person name="van Wyk S."/>
            <person name="Wingfield M.J."/>
            <person name="Xiong C."/>
            <person name="Yue Q."/>
            <person name="Zhang X."/>
        </authorList>
    </citation>
    <scope>NUCLEOTIDE SEQUENCE [LARGE SCALE GENOMIC DNA]</scope>
    <source>
        <strain evidence="8 9">BP 5553</strain>
    </source>
</reference>
<feature type="transmembrane region" description="Helical" evidence="6">
    <location>
        <begin position="178"/>
        <end position="197"/>
    </location>
</feature>